<protein>
    <submittedName>
        <fullName evidence="9">Magnesium transporter</fullName>
    </submittedName>
</protein>
<dbReference type="GO" id="GO:0005886">
    <property type="term" value="C:plasma membrane"/>
    <property type="evidence" value="ECO:0007669"/>
    <property type="project" value="UniProtKB-SubCell"/>
</dbReference>
<dbReference type="Gene3D" id="1.20.58.340">
    <property type="entry name" value="Magnesium transport protein CorA, transmembrane region"/>
    <property type="match status" value="2"/>
</dbReference>
<organism evidence="9 10">
    <name type="scientific">Conexibacter arvalis</name>
    <dbReference type="NCBI Taxonomy" id="912552"/>
    <lineage>
        <taxon>Bacteria</taxon>
        <taxon>Bacillati</taxon>
        <taxon>Actinomycetota</taxon>
        <taxon>Thermoleophilia</taxon>
        <taxon>Solirubrobacterales</taxon>
        <taxon>Conexibacteraceae</taxon>
        <taxon>Conexibacter</taxon>
    </lineage>
</organism>
<evidence type="ECO:0000256" key="2">
    <source>
        <dbReference type="ARBA" id="ARBA00009765"/>
    </source>
</evidence>
<keyword evidence="10" id="KW-1185">Reference proteome</keyword>
<name>A0A840IGW3_9ACTN</name>
<reference evidence="9 10" key="1">
    <citation type="submission" date="2020-08" db="EMBL/GenBank/DDBJ databases">
        <title>Genomic Encyclopedia of Archaeal and Bacterial Type Strains, Phase II (KMG-II): from individual species to whole genera.</title>
        <authorList>
            <person name="Goeker M."/>
        </authorList>
    </citation>
    <scope>NUCLEOTIDE SEQUENCE [LARGE SCALE GENOMIC DNA]</scope>
    <source>
        <strain evidence="9 10">DSM 23288</strain>
    </source>
</reference>
<dbReference type="CDD" id="cd12822">
    <property type="entry name" value="TmCorA-like"/>
    <property type="match status" value="1"/>
</dbReference>
<dbReference type="PANTHER" id="PTHR46494">
    <property type="entry name" value="CORA FAMILY METAL ION TRANSPORTER (EUROFUNG)"/>
    <property type="match status" value="1"/>
</dbReference>
<sequence length="324" mass="36788">MHVLDAIDDARLDALTASREFFWLDVVAPSDEQLTALAERFRWHPLAVEDTREFDQRPKLDRYGDQLLLVFYGAVADGGGRPDDGDGSDDESPALVEVHLLVSGDWVVTVRRRRCGALDDLRRRLAAEREPESEEFVIYRIVDALTDTFFPLLDAIDERIDALEDAILLEASDRQLQEVFQLKRQLGRLRRVVTPQRDLMQRAIEDLADLPGLSLGSRDWFRDVYDHLIRLSDLVDSYRDLLTGLMDVYLSTTSNRMNAVMKQLTLVSTIFLPITALTGFFGMNFGWLVRHITSFASFLVLGVGGGLVAALALVLWFKRARFLD</sequence>
<dbReference type="GO" id="GO:0015095">
    <property type="term" value="F:magnesium ion transmembrane transporter activity"/>
    <property type="evidence" value="ECO:0007669"/>
    <property type="project" value="TreeGrafter"/>
</dbReference>
<dbReference type="GO" id="GO:0050897">
    <property type="term" value="F:cobalt ion binding"/>
    <property type="evidence" value="ECO:0007669"/>
    <property type="project" value="TreeGrafter"/>
</dbReference>
<dbReference type="PANTHER" id="PTHR46494:SF1">
    <property type="entry name" value="CORA FAMILY METAL ION TRANSPORTER (EUROFUNG)"/>
    <property type="match status" value="1"/>
</dbReference>
<evidence type="ECO:0000256" key="4">
    <source>
        <dbReference type="ARBA" id="ARBA00022475"/>
    </source>
</evidence>
<gene>
    <name evidence="9" type="ORF">BDZ31_003735</name>
</gene>
<dbReference type="FunFam" id="1.20.58.340:FF:000012">
    <property type="entry name" value="Magnesium transport protein CorA"/>
    <property type="match status" value="1"/>
</dbReference>
<feature type="transmembrane region" description="Helical" evidence="8">
    <location>
        <begin position="264"/>
        <end position="289"/>
    </location>
</feature>
<evidence type="ECO:0000256" key="6">
    <source>
        <dbReference type="ARBA" id="ARBA00022989"/>
    </source>
</evidence>
<dbReference type="AlphaFoldDB" id="A0A840IGW3"/>
<dbReference type="SUPFAM" id="SSF144083">
    <property type="entry name" value="Magnesium transport protein CorA, transmembrane region"/>
    <property type="match status" value="1"/>
</dbReference>
<evidence type="ECO:0000256" key="5">
    <source>
        <dbReference type="ARBA" id="ARBA00022692"/>
    </source>
</evidence>
<evidence type="ECO:0000256" key="7">
    <source>
        <dbReference type="ARBA" id="ARBA00023136"/>
    </source>
</evidence>
<keyword evidence="5 8" id="KW-0812">Transmembrane</keyword>
<keyword evidence="4" id="KW-1003">Cell membrane</keyword>
<keyword evidence="6 8" id="KW-1133">Transmembrane helix</keyword>
<dbReference type="GO" id="GO:0000287">
    <property type="term" value="F:magnesium ion binding"/>
    <property type="evidence" value="ECO:0007669"/>
    <property type="project" value="TreeGrafter"/>
</dbReference>
<dbReference type="Pfam" id="PF01544">
    <property type="entry name" value="CorA"/>
    <property type="match status" value="1"/>
</dbReference>
<evidence type="ECO:0000313" key="9">
    <source>
        <dbReference type="EMBL" id="MBB4664132.1"/>
    </source>
</evidence>
<dbReference type="RefSeq" id="WP_183343905.1">
    <property type="nucleotide sequence ID" value="NZ_JACHNU010000006.1"/>
</dbReference>
<feature type="transmembrane region" description="Helical" evidence="8">
    <location>
        <begin position="295"/>
        <end position="317"/>
    </location>
</feature>
<dbReference type="InterPro" id="IPR002523">
    <property type="entry name" value="MgTranspt_CorA/ZnTranspt_ZntB"/>
</dbReference>
<comment type="caution">
    <text evidence="9">The sequence shown here is derived from an EMBL/GenBank/DDBJ whole genome shotgun (WGS) entry which is preliminary data.</text>
</comment>
<dbReference type="InterPro" id="IPR045863">
    <property type="entry name" value="CorA_TM1_TM2"/>
</dbReference>
<evidence type="ECO:0000256" key="3">
    <source>
        <dbReference type="ARBA" id="ARBA00022448"/>
    </source>
</evidence>
<evidence type="ECO:0000256" key="8">
    <source>
        <dbReference type="SAM" id="Phobius"/>
    </source>
</evidence>
<dbReference type="GO" id="GO:0015087">
    <property type="term" value="F:cobalt ion transmembrane transporter activity"/>
    <property type="evidence" value="ECO:0007669"/>
    <property type="project" value="TreeGrafter"/>
</dbReference>
<comment type="subcellular location">
    <subcellularLocation>
        <location evidence="1">Cell membrane</location>
        <topology evidence="1">Multi-pass membrane protein</topology>
    </subcellularLocation>
</comment>
<keyword evidence="7 8" id="KW-0472">Membrane</keyword>
<keyword evidence="3" id="KW-0813">Transport</keyword>
<dbReference type="InterPro" id="IPR045861">
    <property type="entry name" value="CorA_cytoplasmic_dom"/>
</dbReference>
<accession>A0A840IGW3</accession>
<comment type="similarity">
    <text evidence="2">Belongs to the CorA metal ion transporter (MIT) (TC 1.A.35) family.</text>
</comment>
<dbReference type="EMBL" id="JACHNU010000006">
    <property type="protein sequence ID" value="MBB4664132.1"/>
    <property type="molecule type" value="Genomic_DNA"/>
</dbReference>
<evidence type="ECO:0000256" key="1">
    <source>
        <dbReference type="ARBA" id="ARBA00004651"/>
    </source>
</evidence>
<dbReference type="SUPFAM" id="SSF143865">
    <property type="entry name" value="CorA soluble domain-like"/>
    <property type="match status" value="1"/>
</dbReference>
<dbReference type="Proteomes" id="UP000585272">
    <property type="component" value="Unassembled WGS sequence"/>
</dbReference>
<evidence type="ECO:0000313" key="10">
    <source>
        <dbReference type="Proteomes" id="UP000585272"/>
    </source>
</evidence>
<proteinExistence type="inferred from homology"/>
<dbReference type="Gene3D" id="3.30.460.20">
    <property type="entry name" value="CorA soluble domain-like"/>
    <property type="match status" value="1"/>
</dbReference>